<dbReference type="AlphaFoldDB" id="A0A5M4FD93"/>
<evidence type="ECO:0000256" key="2">
    <source>
        <dbReference type="ARBA" id="ARBA00022801"/>
    </source>
</evidence>
<dbReference type="InterPro" id="IPR020476">
    <property type="entry name" value="Nudix_hydrolase"/>
</dbReference>
<sequence>MTHQWGARVVDPSRTQRLGAYAVALDAGRLLLTRISPIGYPAGTWTLPGGGVDHGESPNDAVRRELYEEAGLEAISARLVDVHHVHIVEVGRGDQYEDYHGVHLLYAVEVDPAIEPHVVDVDGTTDLVRWVPIEEIGSVTRPVLPMVTHALEHLDQFDVGS</sequence>
<feature type="domain" description="Nudix hydrolase" evidence="4">
    <location>
        <begin position="15"/>
        <end position="158"/>
    </location>
</feature>
<dbReference type="InterPro" id="IPR015797">
    <property type="entry name" value="NUDIX_hydrolase-like_dom_sf"/>
</dbReference>
<dbReference type="InterPro" id="IPR000086">
    <property type="entry name" value="NUDIX_hydrolase_dom"/>
</dbReference>
<dbReference type="OrthoDB" id="9804442at2"/>
<organism evidence="5 6">
    <name type="scientific">Aeromicrobium ginsengisoli</name>
    <dbReference type="NCBI Taxonomy" id="363867"/>
    <lineage>
        <taxon>Bacteria</taxon>
        <taxon>Bacillati</taxon>
        <taxon>Actinomycetota</taxon>
        <taxon>Actinomycetes</taxon>
        <taxon>Propionibacteriales</taxon>
        <taxon>Nocardioidaceae</taxon>
        <taxon>Aeromicrobium</taxon>
    </lineage>
</organism>
<dbReference type="PROSITE" id="PS51462">
    <property type="entry name" value="NUDIX"/>
    <property type="match status" value="1"/>
</dbReference>
<proteinExistence type="inferred from homology"/>
<dbReference type="EMBL" id="SDPQ02000002">
    <property type="protein sequence ID" value="KAA1397304.1"/>
    <property type="molecule type" value="Genomic_DNA"/>
</dbReference>
<dbReference type="Pfam" id="PF00293">
    <property type="entry name" value="NUDIX"/>
    <property type="match status" value="1"/>
</dbReference>
<comment type="caution">
    <text evidence="5">The sequence shown here is derived from an EMBL/GenBank/DDBJ whole genome shotgun (WGS) entry which is preliminary data.</text>
</comment>
<dbReference type="CDD" id="cd02883">
    <property type="entry name" value="NUDIX_Hydrolase"/>
    <property type="match status" value="1"/>
</dbReference>
<dbReference type="Gene3D" id="3.90.79.10">
    <property type="entry name" value="Nucleoside Triphosphate Pyrophosphohydrolase"/>
    <property type="match status" value="1"/>
</dbReference>
<dbReference type="PRINTS" id="PR00502">
    <property type="entry name" value="NUDIXFAMILY"/>
</dbReference>
<dbReference type="Proteomes" id="UP000380867">
    <property type="component" value="Unassembled WGS sequence"/>
</dbReference>
<accession>A0A5M4FD93</accession>
<dbReference type="SUPFAM" id="SSF55811">
    <property type="entry name" value="Nudix"/>
    <property type="match status" value="1"/>
</dbReference>
<evidence type="ECO:0000259" key="4">
    <source>
        <dbReference type="PROSITE" id="PS51462"/>
    </source>
</evidence>
<name>A0A5M4FD93_9ACTN</name>
<protein>
    <submittedName>
        <fullName evidence="5">NUDIX domain-containing protein</fullName>
    </submittedName>
</protein>
<dbReference type="GO" id="GO:0016787">
    <property type="term" value="F:hydrolase activity"/>
    <property type="evidence" value="ECO:0007669"/>
    <property type="project" value="UniProtKB-KW"/>
</dbReference>
<dbReference type="PANTHER" id="PTHR43736:SF1">
    <property type="entry name" value="DIHYDRONEOPTERIN TRIPHOSPHATE DIPHOSPHATASE"/>
    <property type="match status" value="1"/>
</dbReference>
<reference evidence="5" key="1">
    <citation type="submission" date="2019-09" db="EMBL/GenBank/DDBJ databases">
        <authorList>
            <person name="Li J."/>
        </authorList>
    </citation>
    <scope>NUCLEOTIDE SEQUENCE [LARGE SCALE GENOMIC DNA]</scope>
    <source>
        <strain evidence="5">JCM 14732</strain>
    </source>
</reference>
<gene>
    <name evidence="5" type="ORF">ESP70_007910</name>
</gene>
<keyword evidence="2 3" id="KW-0378">Hydrolase</keyword>
<dbReference type="PANTHER" id="PTHR43736">
    <property type="entry name" value="ADP-RIBOSE PYROPHOSPHATASE"/>
    <property type="match status" value="1"/>
</dbReference>
<dbReference type="PROSITE" id="PS00893">
    <property type="entry name" value="NUDIX_BOX"/>
    <property type="match status" value="1"/>
</dbReference>
<dbReference type="InterPro" id="IPR020084">
    <property type="entry name" value="NUDIX_hydrolase_CS"/>
</dbReference>
<evidence type="ECO:0000313" key="6">
    <source>
        <dbReference type="Proteomes" id="UP000380867"/>
    </source>
</evidence>
<keyword evidence="6" id="KW-1185">Reference proteome</keyword>
<evidence type="ECO:0000256" key="3">
    <source>
        <dbReference type="RuleBase" id="RU003476"/>
    </source>
</evidence>
<evidence type="ECO:0000256" key="1">
    <source>
        <dbReference type="ARBA" id="ARBA00005582"/>
    </source>
</evidence>
<evidence type="ECO:0000313" key="5">
    <source>
        <dbReference type="EMBL" id="KAA1397304.1"/>
    </source>
</evidence>
<comment type="similarity">
    <text evidence="1 3">Belongs to the Nudix hydrolase family.</text>
</comment>